<dbReference type="InterPro" id="IPR001611">
    <property type="entry name" value="Leu-rich_rpt"/>
</dbReference>
<keyword evidence="13" id="KW-1185">Reference proteome</keyword>
<dbReference type="SUPFAM" id="SSF52058">
    <property type="entry name" value="L domain-like"/>
    <property type="match status" value="3"/>
</dbReference>
<feature type="signal peptide" evidence="11">
    <location>
        <begin position="1"/>
        <end position="18"/>
    </location>
</feature>
<organism evidence="12 13">
    <name type="scientific">Littorina saxatilis</name>
    <dbReference type="NCBI Taxonomy" id="31220"/>
    <lineage>
        <taxon>Eukaryota</taxon>
        <taxon>Metazoa</taxon>
        <taxon>Spiralia</taxon>
        <taxon>Lophotrochozoa</taxon>
        <taxon>Mollusca</taxon>
        <taxon>Gastropoda</taxon>
        <taxon>Caenogastropoda</taxon>
        <taxon>Littorinimorpha</taxon>
        <taxon>Littorinoidea</taxon>
        <taxon>Littorinidae</taxon>
        <taxon>Littorina</taxon>
    </lineage>
</organism>
<dbReference type="PROSITE" id="PS51450">
    <property type="entry name" value="LRR"/>
    <property type="match status" value="5"/>
</dbReference>
<comment type="caution">
    <text evidence="12">The sequence shown here is derived from an EMBL/GenBank/DDBJ whole genome shotgun (WGS) entry which is preliminary data.</text>
</comment>
<dbReference type="SMART" id="SM00369">
    <property type="entry name" value="LRR_TYP"/>
    <property type="match status" value="8"/>
</dbReference>
<dbReference type="InterPro" id="IPR003591">
    <property type="entry name" value="Leu-rich_rpt_typical-subtyp"/>
</dbReference>
<dbReference type="EMBL" id="JBAMIC010000001">
    <property type="protein sequence ID" value="KAK7116002.1"/>
    <property type="molecule type" value="Genomic_DNA"/>
</dbReference>
<dbReference type="SUPFAM" id="SSF52200">
    <property type="entry name" value="Toll/Interleukin receptor TIR domain"/>
    <property type="match status" value="1"/>
</dbReference>
<dbReference type="PANTHER" id="PTHR24365">
    <property type="entry name" value="TOLL-LIKE RECEPTOR"/>
    <property type="match status" value="1"/>
</dbReference>
<keyword evidence="6 10" id="KW-1133">Transmembrane helix</keyword>
<protein>
    <recommendedName>
        <fullName evidence="14">TIR domain-containing protein</fullName>
    </recommendedName>
</protein>
<dbReference type="SMART" id="SM00365">
    <property type="entry name" value="LRR_SD22"/>
    <property type="match status" value="6"/>
</dbReference>
<dbReference type="Pfam" id="PF13855">
    <property type="entry name" value="LRR_8"/>
    <property type="match status" value="2"/>
</dbReference>
<accession>A0AAN9C260</accession>
<gene>
    <name evidence="12" type="ORF">V1264_001760</name>
</gene>
<keyword evidence="9" id="KW-0325">Glycoprotein</keyword>
<dbReference type="GO" id="GO:0002224">
    <property type="term" value="P:toll-like receptor signaling pathway"/>
    <property type="evidence" value="ECO:0007669"/>
    <property type="project" value="TreeGrafter"/>
</dbReference>
<keyword evidence="2" id="KW-0433">Leucine-rich repeat</keyword>
<dbReference type="Proteomes" id="UP001374579">
    <property type="component" value="Unassembled WGS sequence"/>
</dbReference>
<dbReference type="AlphaFoldDB" id="A0AAN9C260"/>
<evidence type="ECO:0000313" key="12">
    <source>
        <dbReference type="EMBL" id="KAK7116002.1"/>
    </source>
</evidence>
<evidence type="ECO:0000256" key="2">
    <source>
        <dbReference type="ARBA" id="ARBA00022614"/>
    </source>
</evidence>
<reference evidence="12 13" key="1">
    <citation type="submission" date="2024-02" db="EMBL/GenBank/DDBJ databases">
        <title>Chromosome-scale genome assembly of the rough periwinkle Littorina saxatilis.</title>
        <authorList>
            <person name="De Jode A."/>
            <person name="Faria R."/>
            <person name="Formenti G."/>
            <person name="Sims Y."/>
            <person name="Smith T.P."/>
            <person name="Tracey A."/>
            <person name="Wood J.M.D."/>
            <person name="Zagrodzka Z.B."/>
            <person name="Johannesson K."/>
            <person name="Butlin R.K."/>
            <person name="Leder E.H."/>
        </authorList>
    </citation>
    <scope>NUCLEOTIDE SEQUENCE [LARGE SCALE GENOMIC DNA]</scope>
    <source>
        <strain evidence="12">Snail1</strain>
        <tissue evidence="12">Muscle</tissue>
    </source>
</reference>
<evidence type="ECO:0000313" key="13">
    <source>
        <dbReference type="Proteomes" id="UP001374579"/>
    </source>
</evidence>
<evidence type="ECO:0000256" key="9">
    <source>
        <dbReference type="ARBA" id="ARBA00023180"/>
    </source>
</evidence>
<evidence type="ECO:0000256" key="10">
    <source>
        <dbReference type="SAM" id="Phobius"/>
    </source>
</evidence>
<proteinExistence type="predicted"/>
<keyword evidence="3 10" id="KW-0812">Transmembrane</keyword>
<dbReference type="InterPro" id="IPR035897">
    <property type="entry name" value="Toll_tir_struct_dom_sf"/>
</dbReference>
<evidence type="ECO:0008006" key="14">
    <source>
        <dbReference type="Google" id="ProtNLM"/>
    </source>
</evidence>
<feature type="chain" id="PRO_5043005237" description="TIR domain-containing protein" evidence="11">
    <location>
        <begin position="19"/>
        <end position="1002"/>
    </location>
</feature>
<evidence type="ECO:0000256" key="11">
    <source>
        <dbReference type="SAM" id="SignalP"/>
    </source>
</evidence>
<evidence type="ECO:0000256" key="4">
    <source>
        <dbReference type="ARBA" id="ARBA00022729"/>
    </source>
</evidence>
<keyword evidence="7 10" id="KW-0472">Membrane</keyword>
<sequence length="1002" mass="112083">MSFSVLWGLFAGFAVILADRFDTRTCRIHLVSSDVIASCNGLNLASVPTSIPQDVTILDLSHNMLTEINGSDFRRFKTLRVLDLSFNMISLADFELLDNLEILNLTHNNITNVCKTDTAGNLHEDWENGNSFQTTNDNTGFQSTKKKHATMENKKSVAEQKPTTQTKTLSPAVRVSFLRSLQTLHLDHNLITFIQAGCFVFLRSLEVLSLSGNRLQTIPNDTFRGLFSLQELRLDNTKLQTMDPGSLNGLSQLQTLFLSFNKLTSTEFSIPLGLFRPVGLTLRTLYLHGNDLDGSYPDAALSDLVALETLTIDTFASYDESGAVFGSGFGAMKKLRTLDLSYNFNLNRITNQTFLPFANSSLQTLLMPSSFGKIFALENCAFCPLKHLSILRISDAKSMAINIDKALQSFYAFQLNGNELALVDLNVFVSYNVLNGMVTLTRRSTEFLLKSCVRTLLLRSDNIVAIERHAFGGNRDIFNSCLRRIDLSHNRIAVFDILSAVSMVMNMPSLVSLEIQQQNVFSLNEAMYMLGNNKDPSPVSHPGIANWTLPLSLNSHFSFLNLSSACNFFGYLPQNLILKNCNLRVLDFSYVTMIGCTSKIMGLEHLENLNMSGNNCRHTDPSFLDSLPALRILTLQTMNFDPTFMMNHGTRLLQNVTKLERLDLSLNGLERLPFDFVHKQGHLSQLLLANNKLQTLSLDFSRHGNLTLVDISDNQISQLTATERESLDQLIARQSHHFHLRLHGNPLACTCRTLDFVLWLRSTSVQLDNHGDFPCRTDNGDLTSTGRVADQWQLAWRRCVGPTALWASVAGMLLLLSLVGAVWGVAANATRLRFLLRVFKHIKMPRRAEFEKDAYIAYCDADAELVCFRLKPALQDRRGVRLLIKDLPRDELGLDFYLLPGDNVAQKMLEHIDLCWKVVLVLTPAQGNDPMAGFTTRAVLQSISDKMPDRVLLVCVGVRHVPALASVRALLDTVPENQVFFVPDRAGEDHPAWDDMAAVIMG</sequence>
<keyword evidence="8" id="KW-0675">Receptor</keyword>
<evidence type="ECO:0000256" key="8">
    <source>
        <dbReference type="ARBA" id="ARBA00023170"/>
    </source>
</evidence>
<dbReference type="GO" id="GO:0005886">
    <property type="term" value="C:plasma membrane"/>
    <property type="evidence" value="ECO:0007669"/>
    <property type="project" value="TreeGrafter"/>
</dbReference>
<comment type="subcellular location">
    <subcellularLocation>
        <location evidence="1">Membrane</location>
        <topology evidence="1">Single-pass membrane protein</topology>
    </subcellularLocation>
</comment>
<dbReference type="Gene3D" id="3.80.10.10">
    <property type="entry name" value="Ribonuclease Inhibitor"/>
    <property type="match status" value="5"/>
</dbReference>
<evidence type="ECO:0000256" key="7">
    <source>
        <dbReference type="ARBA" id="ARBA00023136"/>
    </source>
</evidence>
<keyword evidence="5" id="KW-0677">Repeat</keyword>
<dbReference type="PANTHER" id="PTHR24365:SF541">
    <property type="entry name" value="PROTEIN TOLL-RELATED"/>
    <property type="match status" value="1"/>
</dbReference>
<evidence type="ECO:0000256" key="1">
    <source>
        <dbReference type="ARBA" id="ARBA00004167"/>
    </source>
</evidence>
<evidence type="ECO:0000256" key="5">
    <source>
        <dbReference type="ARBA" id="ARBA00022737"/>
    </source>
</evidence>
<feature type="transmembrane region" description="Helical" evidence="10">
    <location>
        <begin position="804"/>
        <end position="827"/>
    </location>
</feature>
<evidence type="ECO:0000256" key="3">
    <source>
        <dbReference type="ARBA" id="ARBA00022692"/>
    </source>
</evidence>
<dbReference type="Gene3D" id="3.40.50.10140">
    <property type="entry name" value="Toll/interleukin-1 receptor homology (TIR) domain"/>
    <property type="match status" value="1"/>
</dbReference>
<name>A0AAN9C260_9CAEN</name>
<keyword evidence="4 11" id="KW-0732">Signal</keyword>
<evidence type="ECO:0000256" key="6">
    <source>
        <dbReference type="ARBA" id="ARBA00022989"/>
    </source>
</evidence>
<dbReference type="GO" id="GO:0038023">
    <property type="term" value="F:signaling receptor activity"/>
    <property type="evidence" value="ECO:0007669"/>
    <property type="project" value="TreeGrafter"/>
</dbReference>
<dbReference type="InterPro" id="IPR032675">
    <property type="entry name" value="LRR_dom_sf"/>
</dbReference>